<dbReference type="Proteomes" id="UP001607303">
    <property type="component" value="Unassembled WGS sequence"/>
</dbReference>
<dbReference type="SUPFAM" id="SSF51735">
    <property type="entry name" value="NAD(P)-binding Rossmann-fold domains"/>
    <property type="match status" value="1"/>
</dbReference>
<comment type="catalytic activity">
    <reaction evidence="1">
        <text>a long-chain fatty acyl-CoA + 2 NADPH + 2 H(+) = a long-chain primary fatty alcohol + 2 NADP(+) + CoA</text>
        <dbReference type="Rhea" id="RHEA:52716"/>
        <dbReference type="ChEBI" id="CHEBI:15378"/>
        <dbReference type="ChEBI" id="CHEBI:57287"/>
        <dbReference type="ChEBI" id="CHEBI:57783"/>
        <dbReference type="ChEBI" id="CHEBI:58349"/>
        <dbReference type="ChEBI" id="CHEBI:77396"/>
        <dbReference type="ChEBI" id="CHEBI:83139"/>
        <dbReference type="EC" id="1.2.1.84"/>
    </reaction>
</comment>
<dbReference type="InterPro" id="IPR036291">
    <property type="entry name" value="NAD(P)-bd_dom_sf"/>
</dbReference>
<keyword evidence="1" id="KW-0560">Oxidoreductase</keyword>
<keyword evidence="1" id="KW-0812">Transmembrane</keyword>
<feature type="domain" description="Thioester reductase (TE)" evidence="2">
    <location>
        <begin position="46"/>
        <end position="77"/>
    </location>
</feature>
<evidence type="ECO:0000313" key="4">
    <source>
        <dbReference type="Proteomes" id="UP001607303"/>
    </source>
</evidence>
<keyword evidence="1" id="KW-1133">Transmembrane helix</keyword>
<comment type="similarity">
    <text evidence="1">Belongs to the fatty acyl-CoA reductase family.</text>
</comment>
<comment type="caution">
    <text evidence="3">The sequence shown here is derived from an EMBL/GenBank/DDBJ whole genome shotgun (WGS) entry which is preliminary data.</text>
</comment>
<proteinExistence type="inferred from homology"/>
<sequence>MLMFTDRFGKVNTKTEYISVHVQSSIESMNELTPVQKFYNGQSIFITGGTGCLGKLIVEKLLRECHGITCIYLLILAIEDDCSLPNFSISMIDRAILIREVLIVCNVAATSFVYVSTIYSNYLQNPIEEKFYDPLIDADKLINLMNCMKEKLFDDVTPQYLRLIKEHGDSIPTGIFRPGIVISTYQEPVLEWIDKEYGPVGITASVLMGLIFKEDFCIYNYVSKDNLISYGGYVEMILRYRDLISSEKVIWCHSFKIIKYWLVHLFYVFFLRLLPVFIIYTIAVYVGKQTRSNVTLLNKKWNDEKTSRDYNNCYSGINTISLFRWITKMDYNDTS</sequence>
<dbReference type="PANTHER" id="PTHR11011">
    <property type="entry name" value="MALE STERILITY PROTEIN 2-RELATED"/>
    <property type="match status" value="1"/>
</dbReference>
<dbReference type="EMBL" id="JAYRBN010000027">
    <property type="protein sequence ID" value="KAL2749199.1"/>
    <property type="molecule type" value="Genomic_DNA"/>
</dbReference>
<keyword evidence="1" id="KW-0443">Lipid metabolism</keyword>
<evidence type="ECO:0000259" key="2">
    <source>
        <dbReference type="Pfam" id="PF07993"/>
    </source>
</evidence>
<dbReference type="GO" id="GO:1901568">
    <property type="term" value="P:fatty acid derivative metabolic process"/>
    <property type="evidence" value="ECO:0007669"/>
    <property type="project" value="UniProtKB-ARBA"/>
</dbReference>
<keyword evidence="1" id="KW-0444">Lipid biosynthesis</keyword>
<dbReference type="AlphaFoldDB" id="A0ABD2CVN2"/>
<keyword evidence="1" id="KW-0521">NADP</keyword>
<keyword evidence="1" id="KW-0472">Membrane</keyword>
<dbReference type="Pfam" id="PF07993">
    <property type="entry name" value="NAD_binding_4"/>
    <property type="match status" value="2"/>
</dbReference>
<accession>A0ABD2CVN2</accession>
<protein>
    <recommendedName>
        <fullName evidence="1">Fatty acyl-CoA reductase</fullName>
        <ecNumber evidence="1">1.2.1.84</ecNumber>
    </recommendedName>
</protein>
<dbReference type="GO" id="GO:0102965">
    <property type="term" value="F:alcohol-forming long-chain fatty acyl-CoA reductase activity"/>
    <property type="evidence" value="ECO:0007669"/>
    <property type="project" value="UniProtKB-EC"/>
</dbReference>
<dbReference type="InterPro" id="IPR013120">
    <property type="entry name" value="FAR_NAD-bd"/>
</dbReference>
<feature type="domain" description="Thioester reductase (TE)" evidence="2">
    <location>
        <begin position="100"/>
        <end position="211"/>
    </location>
</feature>
<name>A0ABD2CVN2_VESMC</name>
<dbReference type="PANTHER" id="PTHR11011:SF60">
    <property type="entry name" value="FATTY ACYL-COA REDUCTASE-RELATED"/>
    <property type="match status" value="1"/>
</dbReference>
<gene>
    <name evidence="3" type="ORF">V1477_002139</name>
</gene>
<evidence type="ECO:0000313" key="3">
    <source>
        <dbReference type="EMBL" id="KAL2749199.1"/>
    </source>
</evidence>
<organism evidence="3 4">
    <name type="scientific">Vespula maculifrons</name>
    <name type="common">Eastern yellow jacket</name>
    <name type="synonym">Wasp</name>
    <dbReference type="NCBI Taxonomy" id="7453"/>
    <lineage>
        <taxon>Eukaryota</taxon>
        <taxon>Metazoa</taxon>
        <taxon>Ecdysozoa</taxon>
        <taxon>Arthropoda</taxon>
        <taxon>Hexapoda</taxon>
        <taxon>Insecta</taxon>
        <taxon>Pterygota</taxon>
        <taxon>Neoptera</taxon>
        <taxon>Endopterygota</taxon>
        <taxon>Hymenoptera</taxon>
        <taxon>Apocrita</taxon>
        <taxon>Aculeata</taxon>
        <taxon>Vespoidea</taxon>
        <taxon>Vespidae</taxon>
        <taxon>Vespinae</taxon>
        <taxon>Vespula</taxon>
    </lineage>
</organism>
<keyword evidence="4" id="KW-1185">Reference proteome</keyword>
<feature type="transmembrane region" description="Helical" evidence="1">
    <location>
        <begin position="261"/>
        <end position="286"/>
    </location>
</feature>
<dbReference type="Gene3D" id="3.40.50.720">
    <property type="entry name" value="NAD(P)-binding Rossmann-like Domain"/>
    <property type="match status" value="1"/>
</dbReference>
<dbReference type="InterPro" id="IPR026055">
    <property type="entry name" value="FAR"/>
</dbReference>
<dbReference type="EC" id="1.2.1.84" evidence="1"/>
<comment type="function">
    <text evidence="1">Catalyzes the reduction of fatty acyl-CoA to fatty alcohols.</text>
</comment>
<evidence type="ECO:0000256" key="1">
    <source>
        <dbReference type="RuleBase" id="RU363097"/>
    </source>
</evidence>
<reference evidence="3 4" key="1">
    <citation type="journal article" date="2024" name="Ann. Entomol. Soc. Am.">
        <title>Genomic analyses of the southern and eastern yellowjacket wasps (Hymenoptera: Vespidae) reveal evolutionary signatures of social life.</title>
        <authorList>
            <person name="Catto M.A."/>
            <person name="Caine P.B."/>
            <person name="Orr S.E."/>
            <person name="Hunt B.G."/>
            <person name="Goodisman M.A.D."/>
        </authorList>
    </citation>
    <scope>NUCLEOTIDE SEQUENCE [LARGE SCALE GENOMIC DNA]</scope>
    <source>
        <strain evidence="3">232</strain>
        <tissue evidence="3">Head and thorax</tissue>
    </source>
</reference>